<dbReference type="EMBL" id="IACK01103804">
    <property type="protein sequence ID" value="LAA85188.1"/>
    <property type="molecule type" value="Transcribed_RNA"/>
</dbReference>
<keyword evidence="1" id="KW-1133">Transmembrane helix</keyword>
<protein>
    <submittedName>
        <fullName evidence="2">Uncharacterized protein</fullName>
    </submittedName>
</protein>
<sequence>MGLQESLQERATEKVEILLCFHLVLVSAYIIIIIEGGKDPVPVHIQSALSFQSALSVFHKKVIIIVTPLPFPACGIEQLKAFFFLRITVMESLKRERENAFLLSIGAKIPPMLSKTHPIPSALDGVYINNNCGCNYLHIEESVSEVGGKATKTTKALHLNPADCYFSLLLAGRHYKTAVRLGGCS</sequence>
<feature type="transmembrane region" description="Helical" evidence="1">
    <location>
        <begin position="15"/>
        <end position="34"/>
    </location>
</feature>
<dbReference type="AlphaFoldDB" id="A0A2D4ILV1"/>
<proteinExistence type="predicted"/>
<reference evidence="2" key="1">
    <citation type="submission" date="2017-07" db="EMBL/GenBank/DDBJ databases">
        <authorList>
            <person name="Mikheyev A."/>
            <person name="Grau M."/>
        </authorList>
    </citation>
    <scope>NUCLEOTIDE SEQUENCE</scope>
    <source>
        <tissue evidence="2">Venom_gland</tissue>
    </source>
</reference>
<accession>A0A2D4ILV1</accession>
<keyword evidence="1" id="KW-0472">Membrane</keyword>
<reference evidence="2" key="2">
    <citation type="submission" date="2017-11" db="EMBL/GenBank/DDBJ databases">
        <title>Coralsnake Venomics: Analyses of Venom Gland Transcriptomes and Proteomes of Six Brazilian Taxa.</title>
        <authorList>
            <person name="Aird S.D."/>
            <person name="Jorge da Silva N."/>
            <person name="Qiu L."/>
            <person name="Villar-Briones A."/>
            <person name="Aparecida-Saddi V."/>
            <person name="Campos-Telles M.P."/>
            <person name="Grau M."/>
            <person name="Mikheyev A.S."/>
        </authorList>
    </citation>
    <scope>NUCLEOTIDE SEQUENCE</scope>
    <source>
        <tissue evidence="2">Venom_gland</tissue>
    </source>
</reference>
<evidence type="ECO:0000256" key="1">
    <source>
        <dbReference type="SAM" id="Phobius"/>
    </source>
</evidence>
<organism evidence="2">
    <name type="scientific">Micrurus lemniscatus lemniscatus</name>
    <dbReference type="NCBI Taxonomy" id="129467"/>
    <lineage>
        <taxon>Eukaryota</taxon>
        <taxon>Metazoa</taxon>
        <taxon>Chordata</taxon>
        <taxon>Craniata</taxon>
        <taxon>Vertebrata</taxon>
        <taxon>Euteleostomi</taxon>
        <taxon>Lepidosauria</taxon>
        <taxon>Squamata</taxon>
        <taxon>Bifurcata</taxon>
        <taxon>Unidentata</taxon>
        <taxon>Episquamata</taxon>
        <taxon>Toxicofera</taxon>
        <taxon>Serpentes</taxon>
        <taxon>Colubroidea</taxon>
        <taxon>Elapidae</taxon>
        <taxon>Elapinae</taxon>
        <taxon>Micrurus</taxon>
    </lineage>
</organism>
<evidence type="ECO:0000313" key="2">
    <source>
        <dbReference type="EMBL" id="LAA85188.1"/>
    </source>
</evidence>
<name>A0A2D4ILV1_MICLE</name>
<keyword evidence="1" id="KW-0812">Transmembrane</keyword>